<dbReference type="PANTHER" id="PTHR13483">
    <property type="entry name" value="BOX C_D SNORNA PROTEIN 1-RELATED"/>
    <property type="match status" value="1"/>
</dbReference>
<organism evidence="9 10">
    <name type="scientific">Elsinoe australis</name>
    <dbReference type="NCBI Taxonomy" id="40998"/>
    <lineage>
        <taxon>Eukaryota</taxon>
        <taxon>Fungi</taxon>
        <taxon>Dikarya</taxon>
        <taxon>Ascomycota</taxon>
        <taxon>Pezizomycotina</taxon>
        <taxon>Dothideomycetes</taxon>
        <taxon>Dothideomycetidae</taxon>
        <taxon>Myriangiales</taxon>
        <taxon>Elsinoaceae</taxon>
        <taxon>Elsinoe</taxon>
    </lineage>
</organism>
<dbReference type="Proteomes" id="UP000243723">
    <property type="component" value="Unassembled WGS sequence"/>
</dbReference>
<feature type="compositionally biased region" description="Basic and acidic residues" evidence="7">
    <location>
        <begin position="184"/>
        <end position="196"/>
    </location>
</feature>
<dbReference type="EMBL" id="NHZQ01000335">
    <property type="protein sequence ID" value="PSK42033.1"/>
    <property type="molecule type" value="Genomic_DNA"/>
</dbReference>
<dbReference type="GO" id="GO:0048254">
    <property type="term" value="P:snoRNA localization"/>
    <property type="evidence" value="ECO:0007669"/>
    <property type="project" value="TreeGrafter"/>
</dbReference>
<dbReference type="SUPFAM" id="SSF144232">
    <property type="entry name" value="HIT/MYND zinc finger-like"/>
    <property type="match status" value="1"/>
</dbReference>
<dbReference type="OrthoDB" id="272357at2759"/>
<dbReference type="GO" id="GO:0000492">
    <property type="term" value="P:box C/D snoRNP assembly"/>
    <property type="evidence" value="ECO:0007669"/>
    <property type="project" value="TreeGrafter"/>
</dbReference>
<dbReference type="GO" id="GO:0070761">
    <property type="term" value="C:pre-snoRNP complex"/>
    <property type="evidence" value="ECO:0007669"/>
    <property type="project" value="TreeGrafter"/>
</dbReference>
<evidence type="ECO:0000313" key="10">
    <source>
        <dbReference type="Proteomes" id="UP000243723"/>
    </source>
</evidence>
<gene>
    <name evidence="9" type="ORF">B9Z65_3947</name>
</gene>
<protein>
    <recommendedName>
        <fullName evidence="8">HIT-type domain-containing protein</fullName>
    </recommendedName>
</protein>
<comment type="caution">
    <text evidence="9">The sequence shown here is derived from an EMBL/GenBank/DDBJ whole genome shotgun (WGS) entry which is preliminary data.</text>
</comment>
<keyword evidence="3" id="KW-0862">Zinc</keyword>
<dbReference type="PROSITE" id="PS51083">
    <property type="entry name" value="ZF_HIT"/>
    <property type="match status" value="1"/>
</dbReference>
<feature type="domain" description="HIT-type" evidence="8">
    <location>
        <begin position="11"/>
        <end position="46"/>
    </location>
</feature>
<comment type="function">
    <text evidence="4">Required for box C/D snoRNAs accumulation involved in snoRNA processing, snoRNA transport to the nucleolus and ribosome biogenesis.</text>
</comment>
<dbReference type="InterPro" id="IPR057721">
    <property type="entry name" value="BCD1_alpha/beta"/>
</dbReference>
<dbReference type="GO" id="GO:0005634">
    <property type="term" value="C:nucleus"/>
    <property type="evidence" value="ECO:0007669"/>
    <property type="project" value="TreeGrafter"/>
</dbReference>
<dbReference type="GO" id="GO:0000463">
    <property type="term" value="P:maturation of LSU-rRNA from tricistronic rRNA transcript (SSU-rRNA, 5.8S rRNA, LSU-rRNA)"/>
    <property type="evidence" value="ECO:0007669"/>
    <property type="project" value="TreeGrafter"/>
</dbReference>
<dbReference type="InterPro" id="IPR007529">
    <property type="entry name" value="Znf_HIT"/>
</dbReference>
<reference evidence="9 10" key="1">
    <citation type="submission" date="2017-05" db="EMBL/GenBank/DDBJ databases">
        <title>Draft genome sequence of Elsinoe australis.</title>
        <authorList>
            <person name="Cheng Q."/>
        </authorList>
    </citation>
    <scope>NUCLEOTIDE SEQUENCE [LARGE SCALE GENOMIC DNA]</scope>
    <source>
        <strain evidence="9 10">NL1</strain>
    </source>
</reference>
<dbReference type="AlphaFoldDB" id="A0A2P7Z1F1"/>
<keyword evidence="10" id="KW-1185">Reference proteome</keyword>
<comment type="similarity">
    <text evidence="5">Belongs to the BCD1 family.</text>
</comment>
<keyword evidence="1" id="KW-0479">Metal-binding</keyword>
<evidence type="ECO:0000313" key="9">
    <source>
        <dbReference type="EMBL" id="PSK42033.1"/>
    </source>
</evidence>
<dbReference type="Pfam" id="PF04438">
    <property type="entry name" value="zf-HIT"/>
    <property type="match status" value="1"/>
</dbReference>
<evidence type="ECO:0000256" key="5">
    <source>
        <dbReference type="ARBA" id="ARBA00049654"/>
    </source>
</evidence>
<evidence type="ECO:0000256" key="4">
    <source>
        <dbReference type="ARBA" id="ARBA00049598"/>
    </source>
</evidence>
<feature type="region of interest" description="Disordered" evidence="7">
    <location>
        <begin position="173"/>
        <end position="244"/>
    </location>
</feature>
<dbReference type="Pfam" id="PF25790">
    <property type="entry name" value="BCD1"/>
    <property type="match status" value="1"/>
</dbReference>
<dbReference type="GO" id="GO:0008270">
    <property type="term" value="F:zinc ion binding"/>
    <property type="evidence" value="ECO:0007669"/>
    <property type="project" value="UniProtKB-UniRule"/>
</dbReference>
<dbReference type="STRING" id="40998.A0A2P7Z1F1"/>
<proteinExistence type="inferred from homology"/>
<evidence type="ECO:0000259" key="8">
    <source>
        <dbReference type="PROSITE" id="PS51083"/>
    </source>
</evidence>
<feature type="region of interest" description="Disordered" evidence="7">
    <location>
        <begin position="82"/>
        <end position="105"/>
    </location>
</feature>
<keyword evidence="2 6" id="KW-0863">Zinc-finger</keyword>
<sequence>MATEPPISQLCNVCHNQPPKYRCPRCTSVRTCSLPCYQRHQSRASCNGQRIETQYVKRSQLATPAGFDHDYNFLTKIERAIQSPATKRGEDDGERPAKRRRKGAVGGLERYCTQHSINLERAPEGFQRAKMNETTFFQRSKKVCWTVEWIDERKEKTSSTVLENMTLEEAYRVKDKERKKKERQKTETARNEDNNNHKNAASEGFESTVDGVPPQDASETESHTASVQKTVASIDGEDTATTPETISQVRKPALHFYLHVPRCLYQQPVVTALNGTATITECLRNRRVLEFPTVYVLPYPPESLPASFITEEKYKERLRQDYKDVDVAQIVRSVGATVGGKGTLDGGIFASQEDKLDEKAILEMLRRDIQA</sequence>
<name>A0A2P7Z1F1_9PEZI</name>
<dbReference type="InterPro" id="IPR051639">
    <property type="entry name" value="BCD1"/>
</dbReference>
<evidence type="ECO:0000256" key="7">
    <source>
        <dbReference type="SAM" id="MobiDB-lite"/>
    </source>
</evidence>
<evidence type="ECO:0000256" key="2">
    <source>
        <dbReference type="ARBA" id="ARBA00022771"/>
    </source>
</evidence>
<evidence type="ECO:0000256" key="3">
    <source>
        <dbReference type="ARBA" id="ARBA00022833"/>
    </source>
</evidence>
<dbReference type="PANTHER" id="PTHR13483:SF11">
    <property type="entry name" value="ZINC FINGER HIT DOMAIN-CONTAINING PROTEIN 3"/>
    <property type="match status" value="1"/>
</dbReference>
<dbReference type="Gene3D" id="3.30.60.190">
    <property type="match status" value="1"/>
</dbReference>
<evidence type="ECO:0000256" key="6">
    <source>
        <dbReference type="PROSITE-ProRule" id="PRU00453"/>
    </source>
</evidence>
<accession>A0A2P7Z1F1</accession>
<evidence type="ECO:0000256" key="1">
    <source>
        <dbReference type="ARBA" id="ARBA00022723"/>
    </source>
</evidence>
<feature type="compositionally biased region" description="Basic and acidic residues" evidence="7">
    <location>
        <begin position="87"/>
        <end position="96"/>
    </location>
</feature>
<dbReference type="CDD" id="cd23023">
    <property type="entry name" value="zf-HIT_BCD1"/>
    <property type="match status" value="1"/>
</dbReference>